<evidence type="ECO:0000256" key="1">
    <source>
        <dbReference type="ARBA" id="ARBA00022801"/>
    </source>
</evidence>
<accession>A0A316ZBC2</accession>
<protein>
    <recommendedName>
        <fullName evidence="5">Six-hairpin glycosidase</fullName>
    </recommendedName>
</protein>
<dbReference type="Proteomes" id="UP000245946">
    <property type="component" value="Unassembled WGS sequence"/>
</dbReference>
<dbReference type="Gene3D" id="1.50.10.10">
    <property type="match status" value="1"/>
</dbReference>
<evidence type="ECO:0000256" key="2">
    <source>
        <dbReference type="SAM" id="SignalP"/>
    </source>
</evidence>
<keyword evidence="2" id="KW-0732">Signal</keyword>
<feature type="chain" id="PRO_5016332799" description="Six-hairpin glycosidase" evidence="2">
    <location>
        <begin position="21"/>
        <end position="412"/>
    </location>
</feature>
<evidence type="ECO:0000313" key="4">
    <source>
        <dbReference type="Proteomes" id="UP000245946"/>
    </source>
</evidence>
<dbReference type="PANTHER" id="PTHR41814:SF1">
    <property type="entry name" value="CELLULASE"/>
    <property type="match status" value="1"/>
</dbReference>
<dbReference type="STRING" id="58919.A0A316ZBC2"/>
<dbReference type="GO" id="GO:0005975">
    <property type="term" value="P:carbohydrate metabolic process"/>
    <property type="evidence" value="ECO:0007669"/>
    <property type="project" value="InterPro"/>
</dbReference>
<dbReference type="PANTHER" id="PTHR41814">
    <property type="entry name" value="EXPRESSED PROTEIN"/>
    <property type="match status" value="1"/>
</dbReference>
<dbReference type="GO" id="GO:0016787">
    <property type="term" value="F:hydrolase activity"/>
    <property type="evidence" value="ECO:0007669"/>
    <property type="project" value="UniProtKB-KW"/>
</dbReference>
<organism evidence="3 4">
    <name type="scientific">Tilletiopsis washingtonensis</name>
    <dbReference type="NCBI Taxonomy" id="58919"/>
    <lineage>
        <taxon>Eukaryota</taxon>
        <taxon>Fungi</taxon>
        <taxon>Dikarya</taxon>
        <taxon>Basidiomycota</taxon>
        <taxon>Ustilaginomycotina</taxon>
        <taxon>Exobasidiomycetes</taxon>
        <taxon>Entylomatales</taxon>
        <taxon>Entylomatales incertae sedis</taxon>
        <taxon>Tilletiopsis</taxon>
    </lineage>
</organism>
<name>A0A316ZBC2_9BASI</name>
<dbReference type="InterPro" id="IPR010905">
    <property type="entry name" value="Glyco_hydro_88"/>
</dbReference>
<dbReference type="EMBL" id="KZ819292">
    <property type="protein sequence ID" value="PWN98324.1"/>
    <property type="molecule type" value="Genomic_DNA"/>
</dbReference>
<dbReference type="RefSeq" id="XP_025598603.1">
    <property type="nucleotide sequence ID" value="XM_025745249.1"/>
</dbReference>
<sequence length="412" mass="43958">MRSSLSLAALVGVAATGVLGAPLLGLNVDVQETPLRPDGRYGGADLNLTRVLQQAVRLSEHSWEYGAATQALLEVLSPELSVFSRDAFPDDRLPAPDAATPALAYARRHIRTDNTTLVEGDGSAADPMSLGVAAVLLGQTQPSYRRAAQRQMQYMLTQVPRGPNGAMSMRDNYFETWADYMFMAPPTLAYYAVATRNASLLRDVVRDIGAQRAILRGNQTGDVAGLWTHIVGPRSQTLGLWTSGNGWAALGMVRVLATIKHWQYSNLNLNAEAAELRTWLYDLFGGLRGAAKDPDNGLYRVYLAGGARGIDDGDNDEWKGDVAGSAALAAAAFRLAVLDRANATDVLPWALEMRDAVNKAVDPATGIGAPAVNPLDWFSKVPFTSGSPEGQAFIAMMGAAHADCVAAQVCDA</sequence>
<dbReference type="SUPFAM" id="SSF48208">
    <property type="entry name" value="Six-hairpin glycosidases"/>
    <property type="match status" value="1"/>
</dbReference>
<proteinExistence type="predicted"/>
<dbReference type="AlphaFoldDB" id="A0A316ZBC2"/>
<reference evidence="3 4" key="1">
    <citation type="journal article" date="2018" name="Mol. Biol. Evol.">
        <title>Broad Genomic Sampling Reveals a Smut Pathogenic Ancestry of the Fungal Clade Ustilaginomycotina.</title>
        <authorList>
            <person name="Kijpornyongpan T."/>
            <person name="Mondo S.J."/>
            <person name="Barry K."/>
            <person name="Sandor L."/>
            <person name="Lee J."/>
            <person name="Lipzen A."/>
            <person name="Pangilinan J."/>
            <person name="LaButti K."/>
            <person name="Hainaut M."/>
            <person name="Henrissat B."/>
            <person name="Grigoriev I.V."/>
            <person name="Spatafora J.W."/>
            <person name="Aime M.C."/>
        </authorList>
    </citation>
    <scope>NUCLEOTIDE SEQUENCE [LARGE SCALE GENOMIC DNA]</scope>
    <source>
        <strain evidence="3 4">MCA 4186</strain>
    </source>
</reference>
<evidence type="ECO:0008006" key="5">
    <source>
        <dbReference type="Google" id="ProtNLM"/>
    </source>
</evidence>
<dbReference type="OrthoDB" id="4138492at2759"/>
<feature type="signal peptide" evidence="2">
    <location>
        <begin position="1"/>
        <end position="20"/>
    </location>
</feature>
<evidence type="ECO:0000313" key="3">
    <source>
        <dbReference type="EMBL" id="PWN98324.1"/>
    </source>
</evidence>
<keyword evidence="1" id="KW-0378">Hydrolase</keyword>
<keyword evidence="4" id="KW-1185">Reference proteome</keyword>
<dbReference type="InterPro" id="IPR008928">
    <property type="entry name" value="6-hairpin_glycosidase_sf"/>
</dbReference>
<dbReference type="GeneID" id="37272793"/>
<dbReference type="InterPro" id="IPR012341">
    <property type="entry name" value="6hp_glycosidase-like_sf"/>
</dbReference>
<dbReference type="Pfam" id="PF07470">
    <property type="entry name" value="Glyco_hydro_88"/>
    <property type="match status" value="1"/>
</dbReference>
<gene>
    <name evidence="3" type="ORF">FA09DRAFT_360581</name>
</gene>